<dbReference type="STRING" id="67285.AQI88_15235"/>
<dbReference type="Proteomes" id="UP000054241">
    <property type="component" value="Unassembled WGS sequence"/>
</dbReference>
<evidence type="ECO:0000256" key="1">
    <source>
        <dbReference type="ARBA" id="ARBA00006479"/>
    </source>
</evidence>
<comment type="similarity">
    <text evidence="1">Belongs to the ROK (NagC/XylR) family.</text>
</comment>
<dbReference type="InterPro" id="IPR043129">
    <property type="entry name" value="ATPase_NBD"/>
</dbReference>
<dbReference type="CDD" id="cd24073">
    <property type="entry name" value="ASKHA_ATPase_ROK_CYANR"/>
    <property type="match status" value="1"/>
</dbReference>
<dbReference type="Gene3D" id="1.10.10.10">
    <property type="entry name" value="Winged helix-like DNA-binding domain superfamily/Winged helix DNA-binding domain"/>
    <property type="match status" value="1"/>
</dbReference>
<proteinExistence type="inferred from homology"/>
<organism evidence="2 3">
    <name type="scientific">Streptomyces cellostaticus</name>
    <dbReference type="NCBI Taxonomy" id="67285"/>
    <lineage>
        <taxon>Bacteria</taxon>
        <taxon>Bacillati</taxon>
        <taxon>Actinomycetota</taxon>
        <taxon>Actinomycetes</taxon>
        <taxon>Kitasatosporales</taxon>
        <taxon>Streptomycetaceae</taxon>
        <taxon>Streptomyces</taxon>
    </lineage>
</organism>
<dbReference type="InterPro" id="IPR036388">
    <property type="entry name" value="WH-like_DNA-bd_sf"/>
</dbReference>
<evidence type="ECO:0000313" key="3">
    <source>
        <dbReference type="Proteomes" id="UP000054241"/>
    </source>
</evidence>
<keyword evidence="3" id="KW-1185">Reference proteome</keyword>
<dbReference type="AlphaFoldDB" id="A0A117PWF8"/>
<gene>
    <name evidence="2" type="ORF">AQI88_15235</name>
</gene>
<name>A0A117PWF8_9ACTN</name>
<dbReference type="PANTHER" id="PTHR18964:SF149">
    <property type="entry name" value="BIFUNCTIONAL UDP-N-ACETYLGLUCOSAMINE 2-EPIMERASE_N-ACETYLMANNOSAMINE KINASE"/>
    <property type="match status" value="1"/>
</dbReference>
<reference evidence="2 3" key="1">
    <citation type="submission" date="2015-10" db="EMBL/GenBank/DDBJ databases">
        <title>Draft genome sequence of Streptomyces cellostaticus DSM 40189, type strain for the species Streptomyces cellostaticus.</title>
        <authorList>
            <person name="Ruckert C."/>
            <person name="Winkler A."/>
            <person name="Kalinowski J."/>
            <person name="Kampfer P."/>
            <person name="Glaeser S."/>
        </authorList>
    </citation>
    <scope>NUCLEOTIDE SEQUENCE [LARGE SCALE GENOMIC DNA]</scope>
    <source>
        <strain evidence="2 3">DSM 40189</strain>
    </source>
</reference>
<dbReference type="OrthoDB" id="3464494at2"/>
<dbReference type="PROSITE" id="PS01125">
    <property type="entry name" value="ROK"/>
    <property type="match status" value="1"/>
</dbReference>
<comment type="caution">
    <text evidence="2">The sequence shown here is derived from an EMBL/GenBank/DDBJ whole genome shotgun (WGS) entry which is preliminary data.</text>
</comment>
<dbReference type="PANTHER" id="PTHR18964">
    <property type="entry name" value="ROK (REPRESSOR, ORF, KINASE) FAMILY"/>
    <property type="match status" value="1"/>
</dbReference>
<dbReference type="InterPro" id="IPR000600">
    <property type="entry name" value="ROK"/>
</dbReference>
<accession>A0A117PWF8</accession>
<sequence>MRSTPAAETFPAQTPAASQVFTTVLSHGPLTRLDAGRRAGLSPAAVTKAVRPLLEAGYLVEGADEEARPALGRPAGLVRVNGERALFIGVKVTGDELIAVLTDLCCRIRLARRTPLPDRSVRKVLASVAGLVHELLVHAAESGAPVLGLGIAVSGDVDRAEGVVRYSPFLEWRDIPLAELAAMAGGLPVTVDNDVRALTVAEQWFGAGAGLSDFAVVTVGAGIGCGLVVHGQVVAGAHGVAGEIGHVVIDPAGPSCHCGNRGCVEAIAGDAAIVTRIREVTGRHVADSAEAVALARQGVPGAREVYARAGEAIGRGIATVANLLGPERVIISGEGLAAYDLFAGQIREAFTAAAFGSAAQCDVQTRPLPFEEWARGAAAAAIQSFITSTPRSGQG</sequence>
<dbReference type="InterPro" id="IPR036390">
    <property type="entry name" value="WH_DNA-bd_sf"/>
</dbReference>
<protein>
    <submittedName>
        <fullName evidence="2">ROK family transcriptional regulator</fullName>
    </submittedName>
</protein>
<dbReference type="Pfam" id="PF00480">
    <property type="entry name" value="ROK"/>
    <property type="match status" value="1"/>
</dbReference>
<dbReference type="InterPro" id="IPR049874">
    <property type="entry name" value="ROK_cs"/>
</dbReference>
<dbReference type="EMBL" id="LMWL01000028">
    <property type="protein sequence ID" value="KUM95778.1"/>
    <property type="molecule type" value="Genomic_DNA"/>
</dbReference>
<evidence type="ECO:0000313" key="2">
    <source>
        <dbReference type="EMBL" id="KUM95778.1"/>
    </source>
</evidence>
<dbReference type="RefSeq" id="WP_066998292.1">
    <property type="nucleotide sequence ID" value="NZ_BNDU01000006.1"/>
</dbReference>
<dbReference type="SUPFAM" id="SSF53067">
    <property type="entry name" value="Actin-like ATPase domain"/>
    <property type="match status" value="1"/>
</dbReference>
<dbReference type="Gene3D" id="3.30.420.40">
    <property type="match status" value="2"/>
</dbReference>
<dbReference type="SUPFAM" id="SSF46785">
    <property type="entry name" value="Winged helix' DNA-binding domain"/>
    <property type="match status" value="1"/>
</dbReference>